<dbReference type="AlphaFoldDB" id="G0QLT2"/>
<protein>
    <recommendedName>
        <fullName evidence="4">Transmembrane protein</fullName>
    </recommendedName>
</protein>
<dbReference type="Proteomes" id="UP000008983">
    <property type="component" value="Unassembled WGS sequence"/>
</dbReference>
<keyword evidence="1" id="KW-1133">Transmembrane helix</keyword>
<sequence>VYQLNSLQEFQQVKIKLLQQQDQKKLQQQTDKSYSRYLNKQNLQNHTMCIKGLQNELNIHKNQVLQQKQIPYYSIFQQLNLWIHKYLEVQIYLIQQHKLFQMSLTKNIIHLKANNITHQLIKILGRKQFLQQLKVKLCNKSIQSKYVNMSFIFWKQKKFYFLYFYLNNILYTLFLKKVLKNKEDIQSMALHNSLQTHYYLKHFFMNNKESKFHNKKINKYLHLQIFQQLIKSLFFLLFYLLHIPLSQSLKLKTFGNHSTNTIPIQSIINHYRINYL</sequence>
<dbReference type="EMBL" id="GL983305">
    <property type="protein sequence ID" value="EGR33823.1"/>
    <property type="molecule type" value="Genomic_DNA"/>
</dbReference>
<dbReference type="GeneID" id="14910011"/>
<evidence type="ECO:0000313" key="3">
    <source>
        <dbReference type="Proteomes" id="UP000008983"/>
    </source>
</evidence>
<accession>G0QLT2</accession>
<reference evidence="2 3" key="1">
    <citation type="submission" date="2011-07" db="EMBL/GenBank/DDBJ databases">
        <authorList>
            <person name="Coyne R."/>
            <person name="Brami D."/>
            <person name="Johnson J."/>
            <person name="Hostetler J."/>
            <person name="Hannick L."/>
            <person name="Clark T."/>
            <person name="Cassidy-Hanley D."/>
            <person name="Inman J."/>
        </authorList>
    </citation>
    <scope>NUCLEOTIDE SEQUENCE [LARGE SCALE GENOMIC DNA]</scope>
    <source>
        <strain evidence="2 3">G5</strain>
    </source>
</reference>
<organism evidence="2 3">
    <name type="scientific">Ichthyophthirius multifiliis</name>
    <name type="common">White spot disease agent</name>
    <name type="synonym">Ich</name>
    <dbReference type="NCBI Taxonomy" id="5932"/>
    <lineage>
        <taxon>Eukaryota</taxon>
        <taxon>Sar</taxon>
        <taxon>Alveolata</taxon>
        <taxon>Ciliophora</taxon>
        <taxon>Intramacronucleata</taxon>
        <taxon>Oligohymenophorea</taxon>
        <taxon>Hymenostomatida</taxon>
        <taxon>Ophryoglenina</taxon>
        <taxon>Ichthyophthirius</taxon>
    </lineage>
</organism>
<evidence type="ECO:0000313" key="2">
    <source>
        <dbReference type="EMBL" id="EGR33823.1"/>
    </source>
</evidence>
<gene>
    <name evidence="2" type="ORF">IMG5_036100</name>
</gene>
<proteinExistence type="predicted"/>
<feature type="transmembrane region" description="Helical" evidence="1">
    <location>
        <begin position="220"/>
        <end position="241"/>
    </location>
</feature>
<feature type="transmembrane region" description="Helical" evidence="1">
    <location>
        <begin position="159"/>
        <end position="179"/>
    </location>
</feature>
<name>G0QLT2_ICHMU</name>
<keyword evidence="1" id="KW-0472">Membrane</keyword>
<keyword evidence="1" id="KW-0812">Transmembrane</keyword>
<dbReference type="InParanoid" id="G0QLT2"/>
<keyword evidence="3" id="KW-1185">Reference proteome</keyword>
<feature type="non-terminal residue" evidence="2">
    <location>
        <position position="1"/>
    </location>
</feature>
<evidence type="ECO:0000256" key="1">
    <source>
        <dbReference type="SAM" id="Phobius"/>
    </source>
</evidence>
<evidence type="ECO:0008006" key="4">
    <source>
        <dbReference type="Google" id="ProtNLM"/>
    </source>
</evidence>
<dbReference type="RefSeq" id="XP_004039047.1">
    <property type="nucleotide sequence ID" value="XM_004038999.1"/>
</dbReference>